<proteinExistence type="inferred from homology"/>
<evidence type="ECO:0000256" key="1">
    <source>
        <dbReference type="ARBA" id="ARBA00008635"/>
    </source>
</evidence>
<evidence type="ECO:0000256" key="3">
    <source>
        <dbReference type="PIRSR" id="PIRSR607837-1"/>
    </source>
</evidence>
<protein>
    <submittedName>
        <fullName evidence="4">Damage-inducible protein DinB</fullName>
    </submittedName>
</protein>
<dbReference type="InterPro" id="IPR007837">
    <property type="entry name" value="DinB"/>
</dbReference>
<sequence>MYLETEQQLKRWLRHRGVLQQLLEEVRDEQLEYKPWPNAMTLGKLIVHMAASSDMFLQSIKHGAFSPPTFPTAFESIGDIRKIVQASTKATEQGFAELTEAHLEQPLDFNGFVAPGSVWLGNMVDHEIHHKGQLFTYARSVGIEKIPFFIVQPPRA</sequence>
<feature type="binding site" evidence="3">
    <location>
        <position position="126"/>
    </location>
    <ligand>
        <name>a divalent metal cation</name>
        <dbReference type="ChEBI" id="CHEBI:60240"/>
    </ligand>
</feature>
<dbReference type="Pfam" id="PF05163">
    <property type="entry name" value="DinB"/>
    <property type="match status" value="1"/>
</dbReference>
<evidence type="ECO:0000313" key="4">
    <source>
        <dbReference type="EMBL" id="ANY72696.1"/>
    </source>
</evidence>
<dbReference type="SUPFAM" id="SSF109854">
    <property type="entry name" value="DinB/YfiT-like putative metalloenzymes"/>
    <property type="match status" value="1"/>
</dbReference>
<reference evidence="4" key="1">
    <citation type="submission" date="2016-08" db="EMBL/GenBank/DDBJ databases">
        <title>Complete Genome Seqeunce of Paenibacillus sp. nov. IHBB 9852 from high altitute lake of Indian trans-Himalayas.</title>
        <authorList>
            <person name="Kiran S."/>
            <person name="Swarnkar M.K."/>
            <person name="Rana A."/>
            <person name="Tewari R."/>
            <person name="Gulati A."/>
        </authorList>
    </citation>
    <scope>NUCLEOTIDE SEQUENCE [LARGE SCALE GENOMIC DNA]</scope>
    <source>
        <strain evidence="4">IHBB 9852</strain>
    </source>
</reference>
<comment type="similarity">
    <text evidence="1">Belongs to the DinB family.</text>
</comment>
<accession>A0A1B2DY78</accession>
<feature type="binding site" evidence="3">
    <location>
        <position position="48"/>
    </location>
    <ligand>
        <name>a divalent metal cation</name>
        <dbReference type="ChEBI" id="CHEBI:60240"/>
    </ligand>
</feature>
<name>A0A1B2DY78_9BACL</name>
<evidence type="ECO:0000256" key="2">
    <source>
        <dbReference type="ARBA" id="ARBA00022723"/>
    </source>
</evidence>
<dbReference type="InterPro" id="IPR034660">
    <property type="entry name" value="DinB/YfiT-like"/>
</dbReference>
<dbReference type="RefSeq" id="WP_099477337.1">
    <property type="nucleotide sequence ID" value="NZ_CP016809.1"/>
</dbReference>
<dbReference type="Gene3D" id="1.20.120.450">
    <property type="entry name" value="dinb family like domain"/>
    <property type="match status" value="1"/>
</dbReference>
<gene>
    <name evidence="4" type="ORF">BBD41_08885</name>
</gene>
<dbReference type="KEGG" id="pib:BBD41_08885"/>
<dbReference type="GO" id="GO:0046872">
    <property type="term" value="F:metal ion binding"/>
    <property type="evidence" value="ECO:0007669"/>
    <property type="project" value="UniProtKB-KW"/>
</dbReference>
<dbReference type="EMBL" id="CP016809">
    <property type="protein sequence ID" value="ANY72696.1"/>
    <property type="molecule type" value="Genomic_DNA"/>
</dbReference>
<keyword evidence="2 3" id="KW-0479">Metal-binding</keyword>
<organism evidence="4">
    <name type="scientific">Paenibacillus ihbetae</name>
    <dbReference type="NCBI Taxonomy" id="1870820"/>
    <lineage>
        <taxon>Bacteria</taxon>
        <taxon>Bacillati</taxon>
        <taxon>Bacillota</taxon>
        <taxon>Bacilli</taxon>
        <taxon>Bacillales</taxon>
        <taxon>Paenibacillaceae</taxon>
        <taxon>Paenibacillus</taxon>
    </lineage>
</organism>
<dbReference type="AlphaFoldDB" id="A0A1B2DY78"/>
<feature type="binding site" evidence="3">
    <location>
        <position position="130"/>
    </location>
    <ligand>
        <name>a divalent metal cation</name>
        <dbReference type="ChEBI" id="CHEBI:60240"/>
    </ligand>
</feature>